<reference evidence="2" key="4">
    <citation type="submission" date="2022-01" db="EMBL/GenBank/DDBJ databases">
        <title>Vibrio aestuarianus Clade A and Clade B isolates are associated with Pacific oyster (Crassostrea gigas) disease outbreaks across Ireland.</title>
        <authorList>
            <person name="Coyle N."/>
            <person name="O'Toole C."/>
            <person name="Thomas J.C.L."/>
            <person name="Ryder D."/>
            <person name="Cheslett D."/>
            <person name="Feist S."/>
            <person name="Bean T."/>
            <person name="Joseph A."/>
            <person name="Waina A."/>
            <person name="Feil E."/>
            <person name="Verner-Jeffreys D.W."/>
        </authorList>
    </citation>
    <scope>NUCLEOTIDE SEQUENCE</scope>
    <source>
        <strain evidence="2">S/17/14 A</strain>
    </source>
</reference>
<dbReference type="Proteomes" id="UP000235405">
    <property type="component" value="Unassembled WGS sequence"/>
</dbReference>
<evidence type="ECO:0000313" key="2">
    <source>
        <dbReference type="EMBL" id="MDH5922964.1"/>
    </source>
</evidence>
<evidence type="ECO:0000313" key="4">
    <source>
        <dbReference type="Proteomes" id="UP000235405"/>
    </source>
</evidence>
<reference evidence="3" key="2">
    <citation type="submission" date="2016-07" db="EMBL/GenBank/DDBJ databases">
        <authorList>
            <person name="Wan K."/>
            <person name="Booth B."/>
            <person name="Spirohn K."/>
            <person name="Hao T."/>
            <person name="Hu Y."/>
            <person name="Calderwood M."/>
            <person name="Hill D."/>
            <person name="Mohr S."/>
            <person name="Vidal M."/>
            <person name="Celniker S."/>
            <person name="Perrimon N."/>
        </authorList>
    </citation>
    <scope>NUCLEOTIDE SEQUENCE</scope>
    <source>
        <strain evidence="3">10N.286.54.F3</strain>
    </source>
</reference>
<sequence length="81" mass="8870">MPVCAIPNSDGFLAVVPELEVSSCSGYVMLSAQEYDYFMAYTQITSSEMATYFSGGFALVFVFGFLQTYGIKAALKVIRLI</sequence>
<proteinExistence type="predicted"/>
<evidence type="ECO:0000256" key="1">
    <source>
        <dbReference type="SAM" id="Phobius"/>
    </source>
</evidence>
<feature type="transmembrane region" description="Helical" evidence="1">
    <location>
        <begin position="49"/>
        <end position="71"/>
    </location>
</feature>
<comment type="caution">
    <text evidence="3">The sequence shown here is derived from an EMBL/GenBank/DDBJ whole genome shotgun (WGS) entry which is preliminary data.</text>
</comment>
<keyword evidence="1" id="KW-0812">Transmembrane</keyword>
<reference evidence="4" key="1">
    <citation type="submission" date="2016-07" db="EMBL/GenBank/DDBJ databases">
        <title>Nontailed viruses are major unrecognized killers of bacteria in the ocean.</title>
        <authorList>
            <person name="Kauffman K."/>
            <person name="Hussain F."/>
            <person name="Yang J."/>
            <person name="Arevalo P."/>
            <person name="Brown J."/>
            <person name="Cutler M."/>
            <person name="Kelly L."/>
            <person name="Polz M.F."/>
        </authorList>
    </citation>
    <scope>NUCLEOTIDE SEQUENCE [LARGE SCALE GENOMIC DNA]</scope>
    <source>
        <strain evidence="4">10N.286.54.F3</strain>
    </source>
</reference>
<evidence type="ECO:0000313" key="3">
    <source>
        <dbReference type="EMBL" id="PMF30563.1"/>
    </source>
</evidence>
<keyword evidence="3" id="KW-0238">DNA-binding</keyword>
<organism evidence="3 4">
    <name type="scientific">Vibrio splendidus</name>
    <dbReference type="NCBI Taxonomy" id="29497"/>
    <lineage>
        <taxon>Bacteria</taxon>
        <taxon>Pseudomonadati</taxon>
        <taxon>Pseudomonadota</taxon>
        <taxon>Gammaproteobacteria</taxon>
        <taxon>Vibrionales</taxon>
        <taxon>Vibrionaceae</taxon>
        <taxon>Vibrio</taxon>
    </lineage>
</organism>
<gene>
    <name evidence="3" type="ORF">BCV19_23590</name>
    <name evidence="2" type="ORF">L8R85_18215</name>
</gene>
<dbReference type="RefSeq" id="WP_102467481.1">
    <property type="nucleotide sequence ID" value="NZ_JAKMYX010000080.1"/>
</dbReference>
<dbReference type="AlphaFoldDB" id="A0A2N7CJ14"/>
<accession>A0A2N7CJ14</accession>
<dbReference type="EMBL" id="JAKMYX010000080">
    <property type="protein sequence ID" value="MDH5922964.1"/>
    <property type="molecule type" value="Genomic_DNA"/>
</dbReference>
<dbReference type="EMBL" id="MCSW01000051">
    <property type="protein sequence ID" value="PMF30563.1"/>
    <property type="molecule type" value="Genomic_DNA"/>
</dbReference>
<keyword evidence="1" id="KW-1133">Transmembrane helix</keyword>
<reference evidence="3" key="3">
    <citation type="journal article" date="2018" name="Nature">
        <title>A major lineage of non-tailed dsDNA viruses as unrecognized killers of marine bacteria.</title>
        <authorList>
            <person name="Kauffman K.M."/>
            <person name="Hussain F.A."/>
            <person name="Yang J."/>
            <person name="Arevalo P."/>
            <person name="Brown J.M."/>
            <person name="Chang W.K."/>
            <person name="VanInsberghe D."/>
            <person name="Elsherbini J."/>
            <person name="Sharma R.S."/>
            <person name="Cutler M.B."/>
            <person name="Kelly L."/>
            <person name="Polz M.F."/>
        </authorList>
    </citation>
    <scope>NUCLEOTIDE SEQUENCE</scope>
    <source>
        <strain evidence="3">10N.286.54.F3</strain>
    </source>
</reference>
<dbReference type="GO" id="GO:0003677">
    <property type="term" value="F:DNA binding"/>
    <property type="evidence" value="ECO:0007669"/>
    <property type="project" value="UniProtKB-KW"/>
</dbReference>
<protein>
    <submittedName>
        <fullName evidence="3">Single-stranded DNA-binding protein</fullName>
    </submittedName>
</protein>
<keyword evidence="1" id="KW-0472">Membrane</keyword>
<name>A0A2N7CJ14_VIBSP</name>
<dbReference type="Proteomes" id="UP001159663">
    <property type="component" value="Unassembled WGS sequence"/>
</dbReference>